<feature type="domain" description="AFP-like" evidence="1">
    <location>
        <begin position="294"/>
        <end position="351"/>
    </location>
</feature>
<dbReference type="InterPro" id="IPR057736">
    <property type="entry name" value="SAF_PseI/NeuA/NeuB"/>
</dbReference>
<dbReference type="RefSeq" id="WP_012744001.1">
    <property type="nucleotide sequence ID" value="NZ_CP092643.1"/>
</dbReference>
<dbReference type="AlphaFoldDB" id="A0A2U2EJ46"/>
<dbReference type="SUPFAM" id="SSF51269">
    <property type="entry name" value="AFP III-like domain"/>
    <property type="match status" value="1"/>
</dbReference>
<dbReference type="Pfam" id="PF03102">
    <property type="entry name" value="NeuB"/>
    <property type="match status" value="1"/>
</dbReference>
<dbReference type="InterPro" id="IPR013132">
    <property type="entry name" value="PseI/NeuA/B-like_N"/>
</dbReference>
<dbReference type="PROSITE" id="PS50844">
    <property type="entry name" value="AFP_LIKE"/>
    <property type="match status" value="1"/>
</dbReference>
<sequence>MSKYIEVNGRRIGEGYPAYIIAEMSANHLQDYERAKKIISAAKKAGADAIKLQSYRPDTITIDCQGEEFMATKGSLWEGQNLYQLYEKAYMPWEWHEGLFKYARKIGIEIFSSPFDFTAVDLLESLDVPVYKIASYEILDIPLIKRCASLGKPIILSTGIATLADIERAVEACKSVGNNDIAILKCVSQYPAPYKDLNLRTIPHMAETFDCITGLSDHSMGSAVDVCAVSIGAHIIEKHMTLRRSDGGPDGAFSMEPEEFAAMVEDIHNVENALGVVTYNLTEVQKNGKKHARSLYVVSDIKAGETFTKDNVKSIRPGCGLSTWYYDEIIGKKAMVDIKKGTAMAWKYVKK</sequence>
<evidence type="ECO:0000313" key="3">
    <source>
        <dbReference type="Proteomes" id="UP000245905"/>
    </source>
</evidence>
<dbReference type="InterPro" id="IPR006190">
    <property type="entry name" value="SAF_AFP_Neu5Ac"/>
</dbReference>
<dbReference type="InterPro" id="IPR036732">
    <property type="entry name" value="AFP_Neu5c_C_sf"/>
</dbReference>
<dbReference type="PANTHER" id="PTHR42966">
    <property type="entry name" value="N-ACETYLNEURAMINATE SYNTHASE"/>
    <property type="match status" value="1"/>
</dbReference>
<name>A0A2U2EJ46_9FIRM</name>
<reference evidence="2 3" key="1">
    <citation type="submission" date="2014-09" db="EMBL/GenBank/DDBJ databases">
        <title>Butyrate-producing bacteria isolated from human gut.</title>
        <authorList>
            <person name="Zhang Q."/>
            <person name="Zhao L."/>
        </authorList>
    </citation>
    <scope>NUCLEOTIDE SEQUENCE [LARGE SCALE GENOMIC DNA]</scope>
    <source>
        <strain evidence="2 3">R22</strain>
    </source>
</reference>
<gene>
    <name evidence="2" type="ORF">LD38_03995</name>
</gene>
<dbReference type="PANTHER" id="PTHR42966:SF2">
    <property type="entry name" value="PSEUDAMINIC ACID SYNTHASE"/>
    <property type="match status" value="1"/>
</dbReference>
<dbReference type="InterPro" id="IPR013785">
    <property type="entry name" value="Aldolase_TIM"/>
</dbReference>
<dbReference type="CDD" id="cd11615">
    <property type="entry name" value="SAF_NeuB_like"/>
    <property type="match status" value="1"/>
</dbReference>
<dbReference type="Proteomes" id="UP000245905">
    <property type="component" value="Unassembled WGS sequence"/>
</dbReference>
<protein>
    <submittedName>
        <fullName evidence="2">N-acetylneuraminate synthase</fullName>
    </submittedName>
</protein>
<organism evidence="2 3">
    <name type="scientific">Agathobacter rectalis</name>
    <dbReference type="NCBI Taxonomy" id="39491"/>
    <lineage>
        <taxon>Bacteria</taxon>
        <taxon>Bacillati</taxon>
        <taxon>Bacillota</taxon>
        <taxon>Clostridia</taxon>
        <taxon>Lachnospirales</taxon>
        <taxon>Lachnospiraceae</taxon>
        <taxon>Agathobacter</taxon>
    </lineage>
</organism>
<dbReference type="GO" id="GO:0047444">
    <property type="term" value="F:N-acylneuraminate-9-phosphate synthase activity"/>
    <property type="evidence" value="ECO:0007669"/>
    <property type="project" value="TreeGrafter"/>
</dbReference>
<evidence type="ECO:0000313" key="2">
    <source>
        <dbReference type="EMBL" id="PWE84523.1"/>
    </source>
</evidence>
<comment type="caution">
    <text evidence="2">The sequence shown here is derived from an EMBL/GenBank/DDBJ whole genome shotgun (WGS) entry which is preliminary data.</text>
</comment>
<dbReference type="SUPFAM" id="SSF51569">
    <property type="entry name" value="Aldolase"/>
    <property type="match status" value="1"/>
</dbReference>
<evidence type="ECO:0000259" key="1">
    <source>
        <dbReference type="PROSITE" id="PS50844"/>
    </source>
</evidence>
<dbReference type="SMART" id="SM00858">
    <property type="entry name" value="SAF"/>
    <property type="match status" value="1"/>
</dbReference>
<dbReference type="OMA" id="KCVSAYP"/>
<dbReference type="Gene3D" id="3.90.1210.10">
    <property type="entry name" value="Antifreeze-like/N-acetylneuraminic acid synthase C-terminal domain"/>
    <property type="match status" value="1"/>
</dbReference>
<dbReference type="EMBL" id="JRFS01000004">
    <property type="protein sequence ID" value="PWE84523.1"/>
    <property type="molecule type" value="Genomic_DNA"/>
</dbReference>
<proteinExistence type="predicted"/>
<dbReference type="Pfam" id="PF08666">
    <property type="entry name" value="SAF"/>
    <property type="match status" value="1"/>
</dbReference>
<dbReference type="GeneID" id="86989910"/>
<dbReference type="Gene3D" id="3.20.20.70">
    <property type="entry name" value="Aldolase class I"/>
    <property type="match status" value="1"/>
</dbReference>
<dbReference type="NCBIfam" id="TIGR03586">
    <property type="entry name" value="PseI"/>
    <property type="match status" value="1"/>
</dbReference>
<accession>A0A2U2EJ46</accession>
<dbReference type="InterPro" id="IPR013974">
    <property type="entry name" value="SAF"/>
</dbReference>
<dbReference type="GO" id="GO:0016051">
    <property type="term" value="P:carbohydrate biosynthetic process"/>
    <property type="evidence" value="ECO:0007669"/>
    <property type="project" value="InterPro"/>
</dbReference>
<dbReference type="InterPro" id="IPR051690">
    <property type="entry name" value="PseI-like"/>
</dbReference>
<dbReference type="InterPro" id="IPR020030">
    <property type="entry name" value="Pseudaminic_synth_PseI"/>
</dbReference>